<organism evidence="1 2">
    <name type="scientific">Shewanella litorisediminis</name>
    <dbReference type="NCBI Taxonomy" id="1173586"/>
    <lineage>
        <taxon>Bacteria</taxon>
        <taxon>Pseudomonadati</taxon>
        <taxon>Pseudomonadota</taxon>
        <taxon>Gammaproteobacteria</taxon>
        <taxon>Alteromonadales</taxon>
        <taxon>Shewanellaceae</taxon>
        <taxon>Shewanella</taxon>
    </lineage>
</organism>
<protein>
    <submittedName>
        <fullName evidence="1">Uncharacterized protein</fullName>
    </submittedName>
</protein>
<gene>
    <name evidence="1" type="ORF">JQC75_09585</name>
</gene>
<dbReference type="EMBL" id="CP069213">
    <property type="protein sequence ID" value="QRH00165.1"/>
    <property type="molecule type" value="Genomic_DNA"/>
</dbReference>
<accession>A0ABX7FYP8</accession>
<evidence type="ECO:0000313" key="2">
    <source>
        <dbReference type="Proteomes" id="UP000596252"/>
    </source>
</evidence>
<dbReference type="RefSeq" id="WP_203323904.1">
    <property type="nucleotide sequence ID" value="NZ_CP069213.1"/>
</dbReference>
<dbReference type="Proteomes" id="UP000596252">
    <property type="component" value="Chromosome"/>
</dbReference>
<reference evidence="1 2" key="1">
    <citation type="journal article" date="2012" name="Antonie Van Leeuwenhoek">
        <title>Shewanella litorisediminis sp. nov., a gammaproteobacterium isolated from a tidal flat sediment.</title>
        <authorList>
            <person name="Lee M.H."/>
            <person name="Yoon J.H."/>
        </authorList>
    </citation>
    <scope>NUCLEOTIDE SEQUENCE [LARGE SCALE GENOMIC DNA]</scope>
    <source>
        <strain evidence="1 2">SMK1-12</strain>
    </source>
</reference>
<name>A0ABX7FYP8_9GAMM</name>
<keyword evidence="2" id="KW-1185">Reference proteome</keyword>
<proteinExistence type="predicted"/>
<evidence type="ECO:0000313" key="1">
    <source>
        <dbReference type="EMBL" id="QRH00165.1"/>
    </source>
</evidence>
<sequence>MISTQCGELTEIAMMAVCGAPTTDINILGIASSDMDKALSLGFTAISSLKSADSAGYVTKACN</sequence>